<gene>
    <name evidence="1" type="ORF">DT603_03820</name>
</gene>
<evidence type="ECO:0000313" key="2">
    <source>
        <dbReference type="Proteomes" id="UP001429354"/>
    </source>
</evidence>
<organism evidence="1 2">
    <name type="scientific">Pseudoxanthomonas gei</name>
    <dbReference type="NCBI Taxonomy" id="1383030"/>
    <lineage>
        <taxon>Bacteria</taxon>
        <taxon>Pseudomonadati</taxon>
        <taxon>Pseudomonadota</taxon>
        <taxon>Gammaproteobacteria</taxon>
        <taxon>Lysobacterales</taxon>
        <taxon>Lysobacteraceae</taxon>
        <taxon>Pseudoxanthomonas</taxon>
    </lineage>
</organism>
<evidence type="ECO:0008006" key="3">
    <source>
        <dbReference type="Google" id="ProtNLM"/>
    </source>
</evidence>
<sequence length="322" mass="35430">MNPLHSLLLASVLLLPWRLYAQPAVVEPMPPAELEALLSADADPATRQASMLKLVGLAQSGQGYPAFILGALYRHGMDHPARLVERDEETARHWLEKCVESRNCPLLALASLAELELAAGNARPAMQWAQAWIVLDREHDRQSRSRPLRTRDEQYQYTSYQAYLIGRCYRIMPKARDASALGKQWFNELRVARGVVLDTMLFDALDSGAGWNPASGSTVASGEGLQISAENQQRKEILPDAPQPFSPAMGLYLYRGAPAGGRAENIELIEALPAPLAARGLMQSARNLRTKPYESSSNGARRYGFVPVSYNDGVHSLVPDGK</sequence>
<dbReference type="Proteomes" id="UP001429354">
    <property type="component" value="Unassembled WGS sequence"/>
</dbReference>
<comment type="caution">
    <text evidence="1">The sequence shown here is derived from an EMBL/GenBank/DDBJ whole genome shotgun (WGS) entry which is preliminary data.</text>
</comment>
<reference evidence="1 2" key="1">
    <citation type="submission" date="2018-07" db="EMBL/GenBank/DDBJ databases">
        <title>Whole genome Sequencing of Pseudoxanthomonas gei KCTC 32298 (T).</title>
        <authorList>
            <person name="Kumar S."/>
            <person name="Bansal K."/>
            <person name="Kaur A."/>
            <person name="Patil P."/>
            <person name="Sharma S."/>
            <person name="Patil P.B."/>
        </authorList>
    </citation>
    <scope>NUCLEOTIDE SEQUENCE [LARGE SCALE GENOMIC DNA]</scope>
    <source>
        <strain evidence="1 2">KCTC 32298</strain>
    </source>
</reference>
<accession>A0ABX0ACK6</accession>
<evidence type="ECO:0000313" key="1">
    <source>
        <dbReference type="EMBL" id="NDK37966.1"/>
    </source>
</evidence>
<proteinExistence type="predicted"/>
<name>A0ABX0ACK6_9GAMM</name>
<keyword evidence="2" id="KW-1185">Reference proteome</keyword>
<protein>
    <recommendedName>
        <fullName evidence="3">Sel1 repeat family protein</fullName>
    </recommendedName>
</protein>
<dbReference type="RefSeq" id="WP_162348532.1">
    <property type="nucleotide sequence ID" value="NZ_QOVG01000002.1"/>
</dbReference>
<dbReference type="EMBL" id="QOVG01000002">
    <property type="protein sequence ID" value="NDK37966.1"/>
    <property type="molecule type" value="Genomic_DNA"/>
</dbReference>